<feature type="binding site" evidence="8">
    <location>
        <position position="65"/>
    </location>
    <ligand>
        <name>Zn(2+)</name>
        <dbReference type="ChEBI" id="CHEBI:29105"/>
        <label>2</label>
        <note>catalytic</note>
    </ligand>
</feature>
<dbReference type="CDD" id="cd07717">
    <property type="entry name" value="RNaseZ_ZiPD-like_MBL-fold"/>
    <property type="match status" value="1"/>
</dbReference>
<evidence type="ECO:0000256" key="5">
    <source>
        <dbReference type="ARBA" id="ARBA00022759"/>
    </source>
</evidence>
<dbReference type="Pfam" id="PF23023">
    <property type="entry name" value="Anti-Pycsar_Apyc1"/>
    <property type="match status" value="1"/>
</dbReference>
<dbReference type="RefSeq" id="WP_129030280.1">
    <property type="nucleotide sequence ID" value="NZ_QMAP01000005.1"/>
</dbReference>
<evidence type="ECO:0000256" key="8">
    <source>
        <dbReference type="HAMAP-Rule" id="MF_01818"/>
    </source>
</evidence>
<evidence type="ECO:0000256" key="7">
    <source>
        <dbReference type="ARBA" id="ARBA00022833"/>
    </source>
</evidence>
<comment type="catalytic activity">
    <reaction evidence="8">
        <text>Endonucleolytic cleavage of RNA, removing extra 3' nucleotides from tRNA precursor, generating 3' termini of tRNAs. A 3'-hydroxy group is left at the tRNA terminus and a 5'-phosphoryl group is left at the trailer molecule.</text>
        <dbReference type="EC" id="3.1.26.11"/>
    </reaction>
</comment>
<comment type="similarity">
    <text evidence="8">Belongs to the RNase Z family.</text>
</comment>
<dbReference type="NCBIfam" id="NF000801">
    <property type="entry name" value="PRK00055.1-3"/>
    <property type="match status" value="1"/>
</dbReference>
<feature type="binding site" evidence="8">
    <location>
        <position position="61"/>
    </location>
    <ligand>
        <name>Zn(2+)</name>
        <dbReference type="ChEBI" id="CHEBI:29105"/>
        <label>1</label>
        <note>catalytic</note>
    </ligand>
</feature>
<comment type="cofactor">
    <cofactor evidence="8">
        <name>Zn(2+)</name>
        <dbReference type="ChEBI" id="CHEBI:29105"/>
    </cofactor>
    <text evidence="8">Binds 2 Zn(2+) ions.</text>
</comment>
<dbReference type="NCBIfam" id="TIGR02651">
    <property type="entry name" value="RNase_Z"/>
    <property type="match status" value="1"/>
</dbReference>
<keyword evidence="7 8" id="KW-0862">Zinc</keyword>
<keyword evidence="5 8" id="KW-0255">Endonuclease</keyword>
<evidence type="ECO:0000313" key="10">
    <source>
        <dbReference type="Proteomes" id="UP000290921"/>
    </source>
</evidence>
<feature type="binding site" evidence="8">
    <location>
        <position position="63"/>
    </location>
    <ligand>
        <name>Zn(2+)</name>
        <dbReference type="ChEBI" id="CHEBI:29105"/>
        <label>1</label>
        <note>catalytic</note>
    </ligand>
</feature>
<dbReference type="GO" id="GO:0008270">
    <property type="term" value="F:zinc ion binding"/>
    <property type="evidence" value="ECO:0007669"/>
    <property type="project" value="UniProtKB-UniRule"/>
</dbReference>
<dbReference type="Gene3D" id="3.60.15.10">
    <property type="entry name" value="Ribonuclease Z/Hydroxyacylglutathione hydrolase-like"/>
    <property type="match status" value="1"/>
</dbReference>
<keyword evidence="6 8" id="KW-0378">Hydrolase</keyword>
<dbReference type="InterPro" id="IPR013471">
    <property type="entry name" value="RNase_Z/BN"/>
</dbReference>
<keyword evidence="2 8" id="KW-0819">tRNA processing</keyword>
<organism evidence="9 10">
    <name type="scientific">Clostridium tetani</name>
    <dbReference type="NCBI Taxonomy" id="1513"/>
    <lineage>
        <taxon>Bacteria</taxon>
        <taxon>Bacillati</taxon>
        <taxon>Bacillota</taxon>
        <taxon>Clostridia</taxon>
        <taxon>Eubacteriales</taxon>
        <taxon>Clostridiaceae</taxon>
        <taxon>Clostridium</taxon>
    </lineage>
</organism>
<evidence type="ECO:0000256" key="2">
    <source>
        <dbReference type="ARBA" id="ARBA00022694"/>
    </source>
</evidence>
<reference evidence="9 10" key="1">
    <citation type="submission" date="2018-06" db="EMBL/GenBank/DDBJ databases">
        <title>Genome conservation of Clostridium tetani.</title>
        <authorList>
            <person name="Bruggemann H."/>
            <person name="Popoff M.R."/>
        </authorList>
    </citation>
    <scope>NUCLEOTIDE SEQUENCE [LARGE SCALE GENOMIC DNA]</scope>
    <source>
        <strain evidence="9 10">2017.061</strain>
    </source>
</reference>
<keyword evidence="4 8" id="KW-0479">Metal-binding</keyword>
<name>A0A4Q0VBZ3_CLOTA</name>
<dbReference type="InterPro" id="IPR036866">
    <property type="entry name" value="RibonucZ/Hydroxyglut_hydro"/>
</dbReference>
<evidence type="ECO:0000256" key="6">
    <source>
        <dbReference type="ARBA" id="ARBA00022801"/>
    </source>
</evidence>
<evidence type="ECO:0000313" key="9">
    <source>
        <dbReference type="EMBL" id="RXI49073.1"/>
    </source>
</evidence>
<evidence type="ECO:0000256" key="3">
    <source>
        <dbReference type="ARBA" id="ARBA00022722"/>
    </source>
</evidence>
<feature type="binding site" evidence="8">
    <location>
        <position position="275"/>
    </location>
    <ligand>
        <name>Zn(2+)</name>
        <dbReference type="ChEBI" id="CHEBI:29105"/>
        <label>2</label>
        <note>catalytic</note>
    </ligand>
</feature>
<feature type="binding site" evidence="8">
    <location>
        <position position="216"/>
    </location>
    <ligand>
        <name>Zn(2+)</name>
        <dbReference type="ChEBI" id="CHEBI:29105"/>
        <label>1</label>
        <note>catalytic</note>
    </ligand>
</feature>
<dbReference type="PANTHER" id="PTHR46018:SF2">
    <property type="entry name" value="ZINC PHOSPHODIESTERASE ELAC PROTEIN 1"/>
    <property type="match status" value="1"/>
</dbReference>
<dbReference type="EC" id="3.1.26.11" evidence="8"/>
<feature type="active site" description="Proton acceptor" evidence="8">
    <location>
        <position position="65"/>
    </location>
</feature>
<comment type="function">
    <text evidence="8">Zinc phosphodiesterase, which displays some tRNA 3'-processing endonuclease activity. Probably involved in tRNA maturation, by removing a 3'-trailer from precursor tRNA.</text>
</comment>
<evidence type="ECO:0000256" key="1">
    <source>
        <dbReference type="ARBA" id="ARBA00011738"/>
    </source>
</evidence>
<dbReference type="GO" id="GO:0042781">
    <property type="term" value="F:3'-tRNA processing endoribonuclease activity"/>
    <property type="evidence" value="ECO:0007669"/>
    <property type="project" value="UniProtKB-UniRule"/>
</dbReference>
<dbReference type="SUPFAM" id="SSF56281">
    <property type="entry name" value="Metallo-hydrolase/oxidoreductase"/>
    <property type="match status" value="1"/>
</dbReference>
<evidence type="ECO:0000256" key="4">
    <source>
        <dbReference type="ARBA" id="ARBA00022723"/>
    </source>
</evidence>
<comment type="subunit">
    <text evidence="1 8">Homodimer.</text>
</comment>
<keyword evidence="3 8" id="KW-0540">Nuclease</keyword>
<sequence length="312" mass="34599">MIDITLLGTGGGMPTPERNLSSAILNYKGRKILIDCGEGTQVSMKISKTGFKNIDIICITHWHGDHIVGLPGLLATMGNSGRKEPLTIIGPVGIGEIIKGLTVIVPYIPYELNVIEATKESLCFTINKENLLLSSKGEIIINTLEVEHSSPCIAYRFDVKRKPKFNLEKALDNKVPKVIWNLLQRGGNVEFEGNLYESSMVLGEERKGIKFSFVTDTLPIPELIPFVKKSDLLICESNYGQDSDVNKAIKNKHMTFSQAAQIAKSGEVKELILTHFSPAIEDPEEFIHFAKDIFPKAQIGRDRMVISIDFSN</sequence>
<dbReference type="HAMAP" id="MF_01818">
    <property type="entry name" value="RNase_Z_BN"/>
    <property type="match status" value="1"/>
</dbReference>
<comment type="caution">
    <text evidence="9">The sequence shown here is derived from an EMBL/GenBank/DDBJ whole genome shotgun (WGS) entry which is preliminary data.</text>
</comment>
<dbReference type="AlphaFoldDB" id="A0A4Q0VBZ3"/>
<gene>
    <name evidence="8" type="primary">rnz</name>
    <name evidence="9" type="ORF">DP130_06595</name>
</gene>
<dbReference type="EMBL" id="QMAP01000005">
    <property type="protein sequence ID" value="RXI49073.1"/>
    <property type="molecule type" value="Genomic_DNA"/>
</dbReference>
<protein>
    <recommendedName>
        <fullName evidence="8">Ribonuclease Z</fullName>
        <shortName evidence="8">RNase Z</shortName>
        <ecNumber evidence="8">3.1.26.11</ecNumber>
    </recommendedName>
    <alternativeName>
        <fullName evidence="8">tRNA 3 endonuclease</fullName>
    </alternativeName>
    <alternativeName>
        <fullName evidence="8">tRNase Z</fullName>
    </alternativeName>
</protein>
<dbReference type="PANTHER" id="PTHR46018">
    <property type="entry name" value="ZINC PHOSPHODIESTERASE ELAC PROTEIN 1"/>
    <property type="match status" value="1"/>
</dbReference>
<proteinExistence type="inferred from homology"/>
<feature type="binding site" evidence="8">
    <location>
        <position position="148"/>
    </location>
    <ligand>
        <name>Zn(2+)</name>
        <dbReference type="ChEBI" id="CHEBI:29105"/>
        <label>1</label>
        <note>catalytic</note>
    </ligand>
</feature>
<accession>A0A4Q0VBZ3</accession>
<feature type="binding site" evidence="8">
    <location>
        <position position="66"/>
    </location>
    <ligand>
        <name>Zn(2+)</name>
        <dbReference type="ChEBI" id="CHEBI:29105"/>
        <label>2</label>
        <note>catalytic</note>
    </ligand>
</feature>
<feature type="binding site" evidence="8">
    <location>
        <position position="216"/>
    </location>
    <ligand>
        <name>Zn(2+)</name>
        <dbReference type="ChEBI" id="CHEBI:29105"/>
        <label>2</label>
        <note>catalytic</note>
    </ligand>
</feature>
<dbReference type="Proteomes" id="UP000290921">
    <property type="component" value="Unassembled WGS sequence"/>
</dbReference>